<keyword evidence="4 7" id="KW-1133">Transmembrane helix</keyword>
<proteinExistence type="inferred from homology"/>
<dbReference type="GO" id="GO:0015205">
    <property type="term" value="F:nucleobase transmembrane transporter activity"/>
    <property type="evidence" value="ECO:0007669"/>
    <property type="project" value="TreeGrafter"/>
</dbReference>
<feature type="transmembrane region" description="Helical" evidence="7">
    <location>
        <begin position="194"/>
        <end position="213"/>
    </location>
</feature>
<feature type="transmembrane region" description="Helical" evidence="7">
    <location>
        <begin position="419"/>
        <end position="443"/>
    </location>
</feature>
<evidence type="ECO:0000256" key="4">
    <source>
        <dbReference type="ARBA" id="ARBA00022989"/>
    </source>
</evidence>
<dbReference type="InterPro" id="IPR045225">
    <property type="entry name" value="Uracil/uridine/allantoin_perm"/>
</dbReference>
<feature type="transmembrane region" description="Helical" evidence="7">
    <location>
        <begin position="505"/>
        <end position="525"/>
    </location>
</feature>
<feature type="region of interest" description="Disordered" evidence="6">
    <location>
        <begin position="1"/>
        <end position="40"/>
    </location>
</feature>
<dbReference type="AlphaFoldDB" id="A0A6A6ZVT7"/>
<dbReference type="CDD" id="cd11482">
    <property type="entry name" value="SLC-NCS1sbd_NRT1-like"/>
    <property type="match status" value="1"/>
</dbReference>
<dbReference type="PANTHER" id="PTHR30618">
    <property type="entry name" value="NCS1 FAMILY PURINE/PYRIMIDINE TRANSPORTER"/>
    <property type="match status" value="1"/>
</dbReference>
<protein>
    <submittedName>
        <fullName evidence="8">Uracil permease-like protein</fullName>
    </submittedName>
</protein>
<reference evidence="8" key="1">
    <citation type="journal article" date="2020" name="Stud. Mycol.">
        <title>101 Dothideomycetes genomes: a test case for predicting lifestyles and emergence of pathogens.</title>
        <authorList>
            <person name="Haridas S."/>
            <person name="Albert R."/>
            <person name="Binder M."/>
            <person name="Bloem J."/>
            <person name="Labutti K."/>
            <person name="Salamov A."/>
            <person name="Andreopoulos B."/>
            <person name="Baker S."/>
            <person name="Barry K."/>
            <person name="Bills G."/>
            <person name="Bluhm B."/>
            <person name="Cannon C."/>
            <person name="Castanera R."/>
            <person name="Culley D."/>
            <person name="Daum C."/>
            <person name="Ezra D."/>
            <person name="Gonzalez J."/>
            <person name="Henrissat B."/>
            <person name="Kuo A."/>
            <person name="Liang C."/>
            <person name="Lipzen A."/>
            <person name="Lutzoni F."/>
            <person name="Magnuson J."/>
            <person name="Mondo S."/>
            <person name="Nolan M."/>
            <person name="Ohm R."/>
            <person name="Pangilinan J."/>
            <person name="Park H.-J."/>
            <person name="Ramirez L."/>
            <person name="Alfaro M."/>
            <person name="Sun H."/>
            <person name="Tritt A."/>
            <person name="Yoshinaga Y."/>
            <person name="Zwiers L.-H."/>
            <person name="Turgeon B."/>
            <person name="Goodwin S."/>
            <person name="Spatafora J."/>
            <person name="Crous P."/>
            <person name="Grigoriev I."/>
        </authorList>
    </citation>
    <scope>NUCLEOTIDE SEQUENCE</scope>
    <source>
        <strain evidence="8">CBS 113818</strain>
    </source>
</reference>
<feature type="transmembrane region" description="Helical" evidence="7">
    <location>
        <begin position="353"/>
        <end position="376"/>
    </location>
</feature>
<organism evidence="8 9">
    <name type="scientific">Ophiobolus disseminans</name>
    <dbReference type="NCBI Taxonomy" id="1469910"/>
    <lineage>
        <taxon>Eukaryota</taxon>
        <taxon>Fungi</taxon>
        <taxon>Dikarya</taxon>
        <taxon>Ascomycota</taxon>
        <taxon>Pezizomycotina</taxon>
        <taxon>Dothideomycetes</taxon>
        <taxon>Pleosporomycetidae</taxon>
        <taxon>Pleosporales</taxon>
        <taxon>Pleosporineae</taxon>
        <taxon>Phaeosphaeriaceae</taxon>
        <taxon>Ophiobolus</taxon>
    </lineage>
</organism>
<name>A0A6A6ZVT7_9PLEO</name>
<sequence length="580" mass="63008">MAFQDQKGGRASLEGDSSSTDMGHSRPVKRGRWSLAVDQEPSSFATTASASNADFDPIPPSKRTWGTGSYIAYWMADAWAVSNWEVASSMIAAGLSWRMAIGACVLGNTIMGLVITMNGRIGATLHVPFPVLSRMPFGYYFSYFVVVSRCALAIIWLGVQTVTGGQCMAVLLTAIWPSFARIPNHVPESQGLSTSGFVAFFLYFLLQLPFLCIPYTKIQYFFGFKSIIAPIIFLAIFGDTLRRAGGTISKSTVITEGVTTHGSALAWAFFANLNSVLGNYATLGLNIADFSRYASKPSAQNVQAFVIPFIFTIVGLLGIFTAASAQSAYGHVIWNPIEILNLWQAGGSSGGRAAAAFGAIGLIIVTLGINISANSISAANDLMSFCPKYINIRRGQILAAFIGAWACVPWKILASAQKFLAFLGGYTIFLGPMTAIIMTDYYITRRGNVSVPDMYNFQGMYRYSAKYATNWRSVVALIMGFLPPLPGFINSVSLNTISISPGGKHLFAIGYIYSFFAAGVFYWGLMKWFPHRPSQMDHPVTGEDIVAATDEKLIASGERKVQRSIWDLLRGKTARRSSVA</sequence>
<comment type="subcellular location">
    <subcellularLocation>
        <location evidence="1">Membrane</location>
        <topology evidence="1">Multi-pass membrane protein</topology>
    </subcellularLocation>
</comment>
<evidence type="ECO:0000313" key="8">
    <source>
        <dbReference type="EMBL" id="KAF2824946.1"/>
    </source>
</evidence>
<dbReference type="OrthoDB" id="2018619at2759"/>
<keyword evidence="9" id="KW-1185">Reference proteome</keyword>
<feature type="transmembrane region" description="Helical" evidence="7">
    <location>
        <begin position="464"/>
        <end position="485"/>
    </location>
</feature>
<feature type="transmembrane region" description="Helical" evidence="7">
    <location>
        <begin position="220"/>
        <end position="238"/>
    </location>
</feature>
<dbReference type="PANTHER" id="PTHR30618:SF0">
    <property type="entry name" value="PURINE-URACIL PERMEASE NCS1"/>
    <property type="match status" value="1"/>
</dbReference>
<evidence type="ECO:0000256" key="2">
    <source>
        <dbReference type="ARBA" id="ARBA00008974"/>
    </source>
</evidence>
<dbReference type="Gene3D" id="1.10.4160.10">
    <property type="entry name" value="Hydantoin permease"/>
    <property type="match status" value="1"/>
</dbReference>
<dbReference type="InterPro" id="IPR001248">
    <property type="entry name" value="Pur-cyt_permease"/>
</dbReference>
<evidence type="ECO:0000256" key="3">
    <source>
        <dbReference type="ARBA" id="ARBA00022692"/>
    </source>
</evidence>
<dbReference type="Proteomes" id="UP000799424">
    <property type="component" value="Unassembled WGS sequence"/>
</dbReference>
<dbReference type="FunFam" id="1.10.4160.10:FF:000001">
    <property type="entry name" value="Uracil permease, putative"/>
    <property type="match status" value="1"/>
</dbReference>
<evidence type="ECO:0000256" key="5">
    <source>
        <dbReference type="ARBA" id="ARBA00023136"/>
    </source>
</evidence>
<gene>
    <name evidence="8" type="ORF">CC86DRAFT_49012</name>
</gene>
<keyword evidence="3 7" id="KW-0812">Transmembrane</keyword>
<feature type="transmembrane region" description="Helical" evidence="7">
    <location>
        <begin position="264"/>
        <end position="283"/>
    </location>
</feature>
<evidence type="ECO:0000313" key="9">
    <source>
        <dbReference type="Proteomes" id="UP000799424"/>
    </source>
</evidence>
<keyword evidence="5 7" id="KW-0472">Membrane</keyword>
<feature type="transmembrane region" description="Helical" evidence="7">
    <location>
        <begin position="397"/>
        <end position="413"/>
    </location>
</feature>
<evidence type="ECO:0000256" key="7">
    <source>
        <dbReference type="SAM" id="Phobius"/>
    </source>
</evidence>
<feature type="transmembrane region" description="Helical" evidence="7">
    <location>
        <begin position="164"/>
        <end position="182"/>
    </location>
</feature>
<dbReference type="EMBL" id="MU006229">
    <property type="protein sequence ID" value="KAF2824946.1"/>
    <property type="molecule type" value="Genomic_DNA"/>
</dbReference>
<accession>A0A6A6ZVT7</accession>
<comment type="similarity">
    <text evidence="2">Belongs to the purine-cytosine permease (2.A.39) family.</text>
</comment>
<feature type="transmembrane region" description="Helical" evidence="7">
    <location>
        <begin position="304"/>
        <end position="325"/>
    </location>
</feature>
<dbReference type="GO" id="GO:0005886">
    <property type="term" value="C:plasma membrane"/>
    <property type="evidence" value="ECO:0007669"/>
    <property type="project" value="TreeGrafter"/>
</dbReference>
<feature type="transmembrane region" description="Helical" evidence="7">
    <location>
        <begin position="99"/>
        <end position="117"/>
    </location>
</feature>
<dbReference type="Pfam" id="PF02133">
    <property type="entry name" value="Transp_cyt_pur"/>
    <property type="match status" value="1"/>
</dbReference>
<evidence type="ECO:0000256" key="6">
    <source>
        <dbReference type="SAM" id="MobiDB-lite"/>
    </source>
</evidence>
<evidence type="ECO:0000256" key="1">
    <source>
        <dbReference type="ARBA" id="ARBA00004141"/>
    </source>
</evidence>